<name>A0A127MAU1_9GAMM</name>
<dbReference type="PROSITE" id="PS51257">
    <property type="entry name" value="PROKAR_LIPOPROTEIN"/>
    <property type="match status" value="1"/>
</dbReference>
<dbReference type="Pfam" id="PF12740">
    <property type="entry name" value="PETase"/>
    <property type="match status" value="1"/>
</dbReference>
<feature type="chain" id="PRO_5007275247" description="PET hydrolase/cutinase-like domain-containing protein" evidence="3">
    <location>
        <begin position="20"/>
        <end position="418"/>
    </location>
</feature>
<feature type="domain" description="PET hydrolase/cutinase-like" evidence="4">
    <location>
        <begin position="170"/>
        <end position="376"/>
    </location>
</feature>
<evidence type="ECO:0000256" key="1">
    <source>
        <dbReference type="ARBA" id="ARBA00022801"/>
    </source>
</evidence>
<evidence type="ECO:0000313" key="5">
    <source>
        <dbReference type="EMBL" id="AMO70364.1"/>
    </source>
</evidence>
<sequence length="418" mass="44768">MEKIIVRLVCVILASAILAACGGSSNSGSSNAGGAAEAGSLASWPASQQGENPPPAPEQFEPIVSNGDELASMLPANIANRLFDPVAFGYTINDISDPIIVEHMVRSTFAQLQDGSRLQHAYHWYGHPYENAEVALIPVEFLNRYGTKLYGEIVLPYAAKGSPKEGPFPVIFALQGLNTNVGMYRWWHRLFADNGYMVFAFDFSGQGHSDDEVEGDPGNNLHDAQDAMNYLFKQSSVASVLNAEQVGVIGHSMGAGAVLRVQEQEAANATEPNPVRIKAGVAAAPVGESVSASPIPIMIQTGDHDGPIAPIPFANPAVVRPLYDSLASDRAFIVAEASSHGQHTNYPLIPTATWGREIAASYSLAWMNYYLRGDTSALAILEGGHPHLSYLHDSATRINGLEKNYRGNGVVPDPAEFQ</sequence>
<proteinExistence type="predicted"/>
<dbReference type="InterPro" id="IPR050261">
    <property type="entry name" value="FrsA_esterase"/>
</dbReference>
<dbReference type="EMBL" id="CP014544">
    <property type="protein sequence ID" value="AMO70364.1"/>
    <property type="molecule type" value="Genomic_DNA"/>
</dbReference>
<dbReference type="Proteomes" id="UP000074119">
    <property type="component" value="Chromosome"/>
</dbReference>
<organism evidence="5 6">
    <name type="scientific">Zhongshania aliphaticivorans</name>
    <dbReference type="NCBI Taxonomy" id="1470434"/>
    <lineage>
        <taxon>Bacteria</taxon>
        <taxon>Pseudomonadati</taxon>
        <taxon>Pseudomonadota</taxon>
        <taxon>Gammaproteobacteria</taxon>
        <taxon>Cellvibrionales</taxon>
        <taxon>Spongiibacteraceae</taxon>
        <taxon>Zhongshania</taxon>
    </lineage>
</organism>
<dbReference type="PANTHER" id="PTHR22946:SF9">
    <property type="entry name" value="POLYKETIDE TRANSFERASE AF380"/>
    <property type="match status" value="1"/>
</dbReference>
<dbReference type="InterPro" id="IPR029058">
    <property type="entry name" value="AB_hydrolase_fold"/>
</dbReference>
<dbReference type="AlphaFoldDB" id="A0A127MAU1"/>
<dbReference type="SUPFAM" id="SSF53474">
    <property type="entry name" value="alpha/beta-Hydrolases"/>
    <property type="match status" value="1"/>
</dbReference>
<evidence type="ECO:0000256" key="3">
    <source>
        <dbReference type="SAM" id="SignalP"/>
    </source>
</evidence>
<accession>A0A127MAU1</accession>
<feature type="region of interest" description="Disordered" evidence="2">
    <location>
        <begin position="40"/>
        <end position="62"/>
    </location>
</feature>
<dbReference type="KEGG" id="zal:AZF00_12720"/>
<keyword evidence="3" id="KW-0732">Signal</keyword>
<feature type="signal peptide" evidence="3">
    <location>
        <begin position="1"/>
        <end position="19"/>
    </location>
</feature>
<evidence type="ECO:0000259" key="4">
    <source>
        <dbReference type="Pfam" id="PF12740"/>
    </source>
</evidence>
<evidence type="ECO:0000256" key="2">
    <source>
        <dbReference type="SAM" id="MobiDB-lite"/>
    </source>
</evidence>
<dbReference type="Gene3D" id="3.40.50.1820">
    <property type="entry name" value="alpha/beta hydrolase"/>
    <property type="match status" value="1"/>
</dbReference>
<gene>
    <name evidence="5" type="ORF">AZF00_12720</name>
</gene>
<dbReference type="PANTHER" id="PTHR22946">
    <property type="entry name" value="DIENELACTONE HYDROLASE DOMAIN-CONTAINING PROTEIN-RELATED"/>
    <property type="match status" value="1"/>
</dbReference>
<dbReference type="GO" id="GO:0052689">
    <property type="term" value="F:carboxylic ester hydrolase activity"/>
    <property type="evidence" value="ECO:0007669"/>
    <property type="project" value="UniProtKB-ARBA"/>
</dbReference>
<evidence type="ECO:0000313" key="6">
    <source>
        <dbReference type="Proteomes" id="UP000074119"/>
    </source>
</evidence>
<dbReference type="STRING" id="1470434.AZF00_12720"/>
<keyword evidence="1" id="KW-0378">Hydrolase</keyword>
<protein>
    <recommendedName>
        <fullName evidence="4">PET hydrolase/cutinase-like domain-containing protein</fullName>
    </recommendedName>
</protein>
<reference evidence="5 6" key="1">
    <citation type="submission" date="2015-12" db="EMBL/GenBank/DDBJ databases">
        <authorList>
            <person name="Shamseldin A."/>
            <person name="Moawad H."/>
            <person name="Abd El-Rahim W.M."/>
            <person name="Sadowsky M.J."/>
        </authorList>
    </citation>
    <scope>NUCLEOTIDE SEQUENCE [LARGE SCALE GENOMIC DNA]</scope>
    <source>
        <strain evidence="5 6">SM2</strain>
    </source>
</reference>
<dbReference type="InterPro" id="IPR041127">
    <property type="entry name" value="PET_hydrolase/cutinase-like"/>
</dbReference>